<proteinExistence type="predicted"/>
<organism evidence="2 3">
    <name type="scientific">Daucus carota subsp. sativus</name>
    <name type="common">Carrot</name>
    <dbReference type="NCBI Taxonomy" id="79200"/>
    <lineage>
        <taxon>Eukaryota</taxon>
        <taxon>Viridiplantae</taxon>
        <taxon>Streptophyta</taxon>
        <taxon>Embryophyta</taxon>
        <taxon>Tracheophyta</taxon>
        <taxon>Spermatophyta</taxon>
        <taxon>Magnoliopsida</taxon>
        <taxon>eudicotyledons</taxon>
        <taxon>Gunneridae</taxon>
        <taxon>Pentapetalae</taxon>
        <taxon>asterids</taxon>
        <taxon>campanulids</taxon>
        <taxon>Apiales</taxon>
        <taxon>Apiaceae</taxon>
        <taxon>Apioideae</taxon>
        <taxon>Scandiceae</taxon>
        <taxon>Daucinae</taxon>
        <taxon>Daucus</taxon>
        <taxon>Daucus sect. Daucus</taxon>
    </lineage>
</organism>
<name>A0AAF1AW60_DAUCS</name>
<sequence length="127" mass="14307">MNKKDEVSKKDKIQVVKLDKAFKLVIIHLFDFHIFEVDYIFRLGLGAAVPRQAPVAPSSDPVERKLRGNLDAAKRKAAKYALESVPSARDESVDEDSEEELESRSRAISKRPATNSKSSLQARKKQK</sequence>
<dbReference type="Proteomes" id="UP000077755">
    <property type="component" value="Chromosome 4"/>
</dbReference>
<dbReference type="PANTHER" id="PTHR35741">
    <property type="entry name" value="FACTOR CWC22-LIKE PROTEIN, PUTATIVE (DUF3245)-RELATED"/>
    <property type="match status" value="1"/>
</dbReference>
<dbReference type="AlphaFoldDB" id="A0AAF1AW60"/>
<accession>A0AAF1AW60</accession>
<feature type="compositionally biased region" description="Acidic residues" evidence="1">
    <location>
        <begin position="92"/>
        <end position="101"/>
    </location>
</feature>
<feature type="compositionally biased region" description="Polar residues" evidence="1">
    <location>
        <begin position="112"/>
        <end position="121"/>
    </location>
</feature>
<dbReference type="EMBL" id="CP093346">
    <property type="protein sequence ID" value="WOG95387.1"/>
    <property type="molecule type" value="Genomic_DNA"/>
</dbReference>
<gene>
    <name evidence="2" type="ORF">DCAR_0414703</name>
</gene>
<feature type="region of interest" description="Disordered" evidence="1">
    <location>
        <begin position="81"/>
        <end position="127"/>
    </location>
</feature>
<reference evidence="2" key="1">
    <citation type="journal article" date="2016" name="Nat. Genet.">
        <title>A high-quality carrot genome assembly provides new insights into carotenoid accumulation and asterid genome evolution.</title>
        <authorList>
            <person name="Iorizzo M."/>
            <person name="Ellison S."/>
            <person name="Senalik D."/>
            <person name="Zeng P."/>
            <person name="Satapoomin P."/>
            <person name="Huang J."/>
            <person name="Bowman M."/>
            <person name="Iovene M."/>
            <person name="Sanseverino W."/>
            <person name="Cavagnaro P."/>
            <person name="Yildiz M."/>
            <person name="Macko-Podgorni A."/>
            <person name="Moranska E."/>
            <person name="Grzebelus E."/>
            <person name="Grzebelus D."/>
            <person name="Ashrafi H."/>
            <person name="Zheng Z."/>
            <person name="Cheng S."/>
            <person name="Spooner D."/>
            <person name="Van Deynze A."/>
            <person name="Simon P."/>
        </authorList>
    </citation>
    <scope>NUCLEOTIDE SEQUENCE</scope>
    <source>
        <tissue evidence="2">Leaf</tissue>
    </source>
</reference>
<evidence type="ECO:0000256" key="1">
    <source>
        <dbReference type="SAM" id="MobiDB-lite"/>
    </source>
</evidence>
<evidence type="ECO:0000313" key="3">
    <source>
        <dbReference type="Proteomes" id="UP000077755"/>
    </source>
</evidence>
<protein>
    <submittedName>
        <fullName evidence="2">Uncharacterized protein</fullName>
    </submittedName>
</protein>
<reference evidence="2" key="2">
    <citation type="submission" date="2022-03" db="EMBL/GenBank/DDBJ databases">
        <title>Draft title - Genomic analysis of global carrot germplasm unveils the trajectory of domestication and the origin of high carotenoid orange carrot.</title>
        <authorList>
            <person name="Iorizzo M."/>
            <person name="Ellison S."/>
            <person name="Senalik D."/>
            <person name="Macko-Podgorni A."/>
            <person name="Grzebelus D."/>
            <person name="Bostan H."/>
            <person name="Rolling W."/>
            <person name="Curaba J."/>
            <person name="Simon P."/>
        </authorList>
    </citation>
    <scope>NUCLEOTIDE SEQUENCE</scope>
    <source>
        <tissue evidence="2">Leaf</tissue>
    </source>
</reference>
<evidence type="ECO:0000313" key="2">
    <source>
        <dbReference type="EMBL" id="WOG95387.1"/>
    </source>
</evidence>
<keyword evidence="3" id="KW-1185">Reference proteome</keyword>
<dbReference type="PANTHER" id="PTHR35741:SF1">
    <property type="entry name" value="FACTOR CWC22-LIKE PROTEIN, PUTATIVE (DUF3245)-RELATED"/>
    <property type="match status" value="1"/>
</dbReference>